<dbReference type="PROSITE" id="PS00718">
    <property type="entry name" value="SIGMA54_2"/>
    <property type="match status" value="1"/>
</dbReference>
<dbReference type="EMBL" id="SMAE01000003">
    <property type="protein sequence ID" value="TCS90789.1"/>
    <property type="molecule type" value="Genomic_DNA"/>
</dbReference>
<evidence type="ECO:0000256" key="4">
    <source>
        <dbReference type="ARBA" id="ARBA00022695"/>
    </source>
</evidence>
<dbReference type="RefSeq" id="WP_132026443.1">
    <property type="nucleotide sequence ID" value="NZ_CP068564.1"/>
</dbReference>
<dbReference type="Gene3D" id="1.10.10.1330">
    <property type="entry name" value="RNA polymerase sigma-54 factor, core-binding domain"/>
    <property type="match status" value="1"/>
</dbReference>
<accession>A0A4R3L045</accession>
<protein>
    <submittedName>
        <fullName evidence="11">RNA polymerase RpoN-/SigL-like sigma 54 subunit</fullName>
    </submittedName>
</protein>
<keyword evidence="4" id="KW-0548">Nucleotidyltransferase</keyword>
<evidence type="ECO:0000256" key="2">
    <source>
        <dbReference type="ARBA" id="ARBA00022478"/>
    </source>
</evidence>
<dbReference type="GO" id="GO:0001216">
    <property type="term" value="F:DNA-binding transcription activator activity"/>
    <property type="evidence" value="ECO:0007669"/>
    <property type="project" value="InterPro"/>
</dbReference>
<dbReference type="GO" id="GO:0006352">
    <property type="term" value="P:DNA-templated transcription initiation"/>
    <property type="evidence" value="ECO:0007669"/>
    <property type="project" value="InterPro"/>
</dbReference>
<keyword evidence="5" id="KW-0805">Transcription regulation</keyword>
<evidence type="ECO:0000259" key="9">
    <source>
        <dbReference type="Pfam" id="PF04552"/>
    </source>
</evidence>
<dbReference type="PANTHER" id="PTHR32248:SF4">
    <property type="entry name" value="RNA POLYMERASE SIGMA-54 FACTOR"/>
    <property type="match status" value="1"/>
</dbReference>
<dbReference type="PIRSF" id="PIRSF000774">
    <property type="entry name" value="RpoN"/>
    <property type="match status" value="1"/>
</dbReference>
<dbReference type="GO" id="GO:0016779">
    <property type="term" value="F:nucleotidyltransferase activity"/>
    <property type="evidence" value="ECO:0007669"/>
    <property type="project" value="UniProtKB-KW"/>
</dbReference>
<dbReference type="Pfam" id="PF04552">
    <property type="entry name" value="Sigma54_DBD"/>
    <property type="match status" value="1"/>
</dbReference>
<evidence type="ECO:0000259" key="10">
    <source>
        <dbReference type="Pfam" id="PF04963"/>
    </source>
</evidence>
<feature type="domain" description="RNA polymerase sigma factor 54 core-binding" evidence="10">
    <location>
        <begin position="98"/>
        <end position="286"/>
    </location>
</feature>
<dbReference type="Pfam" id="PF00309">
    <property type="entry name" value="Sigma54_AID"/>
    <property type="match status" value="1"/>
</dbReference>
<keyword evidence="3" id="KW-0808">Transferase</keyword>
<comment type="similarity">
    <text evidence="1">Belongs to the sigma-54 factor family.</text>
</comment>
<dbReference type="GO" id="GO:0000428">
    <property type="term" value="C:DNA-directed RNA polymerase complex"/>
    <property type="evidence" value="ECO:0007669"/>
    <property type="project" value="UniProtKB-KW"/>
</dbReference>
<dbReference type="AlphaFoldDB" id="A0A4R3L045"/>
<dbReference type="PROSITE" id="PS50044">
    <property type="entry name" value="SIGMA54_3"/>
    <property type="match status" value="1"/>
</dbReference>
<organism evidence="11 12">
    <name type="scientific">Keratinibaculum paraultunense</name>
    <dbReference type="NCBI Taxonomy" id="1278232"/>
    <lineage>
        <taxon>Bacteria</taxon>
        <taxon>Bacillati</taxon>
        <taxon>Bacillota</taxon>
        <taxon>Tissierellia</taxon>
        <taxon>Tissierellales</taxon>
        <taxon>Tepidimicrobiaceae</taxon>
        <taxon>Keratinibaculum</taxon>
    </lineage>
</organism>
<comment type="caution">
    <text evidence="11">The sequence shown here is derived from an EMBL/GenBank/DDBJ whole genome shotgun (WGS) entry which is preliminary data.</text>
</comment>
<keyword evidence="12" id="KW-1185">Reference proteome</keyword>
<dbReference type="OrthoDB" id="9814402at2"/>
<sequence length="458" mass="53090">MKLGYDLALEQVQKLVMTPELRQAIQLLQFTSQELNEYLEKQIEENPLLELENSTKDYENIDDYVDEKEEIDWKEYIGKDDDVSYRPQVDKNAKEYSFDNFISYSPSLKDELFFQLNVLEISKEERKIGEILIENIDENGYLMASVEQVAKDFRVNPKKVENVLSIIQGFEPTGVGARNLKECLLLQIRKDKNKSPKVEIIINHYLEDIAYNRLSKIAKELDMDIDEVQEACDYIKTLEPKPGRCFSSEEQVKYITPDATIECIDGEYIIILNDVTGPRLNINNFYKELLQKGKDAKATEYLTKKLNSAMWIIKSIEQRRMTIYKVIESILKFQKDFFEIGEKGLKPLTLSEVAEDIEMHESTVSRATNGKYVQTPKGLYELKFFFSSGFATDGGEISSISIKSIIKDLIERENPKKPYSDQKISDILKAKGINISRRTVAKYRDELEIPSSTVRRRY</sequence>
<dbReference type="GO" id="GO:0003677">
    <property type="term" value="F:DNA binding"/>
    <property type="evidence" value="ECO:0007669"/>
    <property type="project" value="UniProtKB-KW"/>
</dbReference>
<dbReference type="NCBIfam" id="TIGR02395">
    <property type="entry name" value="rpoN_sigma"/>
    <property type="match status" value="1"/>
</dbReference>
<dbReference type="InterPro" id="IPR038709">
    <property type="entry name" value="RpoN_core-bd_sf"/>
</dbReference>
<evidence type="ECO:0000313" key="12">
    <source>
        <dbReference type="Proteomes" id="UP000294567"/>
    </source>
</evidence>
<feature type="domain" description="RNA polymerase sigma factor 54 DNA-binding" evidence="9">
    <location>
        <begin position="300"/>
        <end position="457"/>
    </location>
</feature>
<evidence type="ECO:0000256" key="5">
    <source>
        <dbReference type="ARBA" id="ARBA00023015"/>
    </source>
</evidence>
<evidence type="ECO:0000256" key="7">
    <source>
        <dbReference type="ARBA" id="ARBA00023125"/>
    </source>
</evidence>
<dbReference type="Gene3D" id="1.10.10.60">
    <property type="entry name" value="Homeodomain-like"/>
    <property type="match status" value="1"/>
</dbReference>
<keyword evidence="6" id="KW-0731">Sigma factor</keyword>
<proteinExistence type="inferred from homology"/>
<keyword evidence="2" id="KW-0240">DNA-directed RNA polymerase</keyword>
<dbReference type="PROSITE" id="PS00717">
    <property type="entry name" value="SIGMA54_1"/>
    <property type="match status" value="1"/>
</dbReference>
<dbReference type="InterPro" id="IPR007046">
    <property type="entry name" value="RNA_pol_sigma_54_core-bd"/>
</dbReference>
<dbReference type="PRINTS" id="PR00045">
    <property type="entry name" value="SIGMA54FCT"/>
</dbReference>
<evidence type="ECO:0000256" key="3">
    <source>
        <dbReference type="ARBA" id="ARBA00022679"/>
    </source>
</evidence>
<keyword evidence="8" id="KW-0804">Transcription</keyword>
<reference evidence="11 12" key="1">
    <citation type="submission" date="2019-03" db="EMBL/GenBank/DDBJ databases">
        <title>Genomic Encyclopedia of Type Strains, Phase IV (KMG-IV): sequencing the most valuable type-strain genomes for metagenomic binning, comparative biology and taxonomic classification.</title>
        <authorList>
            <person name="Goeker M."/>
        </authorList>
    </citation>
    <scope>NUCLEOTIDE SEQUENCE [LARGE SCALE GENOMIC DNA]</scope>
    <source>
        <strain evidence="11 12">DSM 26752</strain>
    </source>
</reference>
<evidence type="ECO:0000256" key="1">
    <source>
        <dbReference type="ARBA" id="ARBA00008798"/>
    </source>
</evidence>
<evidence type="ECO:0000313" key="11">
    <source>
        <dbReference type="EMBL" id="TCS90789.1"/>
    </source>
</evidence>
<dbReference type="InterPro" id="IPR007634">
    <property type="entry name" value="RNA_pol_sigma_54_DNA-bd"/>
</dbReference>
<evidence type="ECO:0000256" key="6">
    <source>
        <dbReference type="ARBA" id="ARBA00023082"/>
    </source>
</evidence>
<dbReference type="PANTHER" id="PTHR32248">
    <property type="entry name" value="RNA POLYMERASE SIGMA-54 FACTOR"/>
    <property type="match status" value="1"/>
</dbReference>
<name>A0A4R3L045_9FIRM</name>
<dbReference type="Proteomes" id="UP000294567">
    <property type="component" value="Unassembled WGS sequence"/>
</dbReference>
<dbReference type="GO" id="GO:0016987">
    <property type="term" value="F:sigma factor activity"/>
    <property type="evidence" value="ECO:0007669"/>
    <property type="project" value="UniProtKB-KW"/>
</dbReference>
<evidence type="ECO:0000256" key="8">
    <source>
        <dbReference type="ARBA" id="ARBA00023163"/>
    </source>
</evidence>
<dbReference type="Pfam" id="PF04963">
    <property type="entry name" value="Sigma54_CBD"/>
    <property type="match status" value="1"/>
</dbReference>
<dbReference type="InterPro" id="IPR000394">
    <property type="entry name" value="RNA_pol_sigma_54"/>
</dbReference>
<gene>
    <name evidence="11" type="ORF">EDD65_10399</name>
</gene>
<keyword evidence="7" id="KW-0238">DNA-binding</keyword>